<dbReference type="EMBL" id="LZEX01000005">
    <property type="protein sequence ID" value="OBU10229.1"/>
    <property type="molecule type" value="Genomic_DNA"/>
</dbReference>
<sequence>MKMDLNDFVETFNKNKYPSYYVKEAKMYGSDIAYIDIVTSVFNIALDIDLSGNVFLIFRDRESMTFF</sequence>
<gene>
    <name evidence="1" type="ORF">AYY17_16720</name>
</gene>
<evidence type="ECO:0000313" key="1">
    <source>
        <dbReference type="EMBL" id="OBU10229.1"/>
    </source>
</evidence>
<dbReference type="AlphaFoldDB" id="A0A1B8HLB1"/>
<organism evidence="1 2">
    <name type="scientific">Morganella psychrotolerans</name>
    <dbReference type="NCBI Taxonomy" id="368603"/>
    <lineage>
        <taxon>Bacteria</taxon>
        <taxon>Pseudomonadati</taxon>
        <taxon>Pseudomonadota</taxon>
        <taxon>Gammaproteobacteria</taxon>
        <taxon>Enterobacterales</taxon>
        <taxon>Morganellaceae</taxon>
        <taxon>Morganella</taxon>
    </lineage>
</organism>
<protein>
    <submittedName>
        <fullName evidence="1">Uncharacterized protein</fullName>
    </submittedName>
</protein>
<proteinExistence type="predicted"/>
<comment type="caution">
    <text evidence="1">The sequence shown here is derived from an EMBL/GenBank/DDBJ whole genome shotgun (WGS) entry which is preliminary data.</text>
</comment>
<evidence type="ECO:0000313" key="2">
    <source>
        <dbReference type="Proteomes" id="UP000092247"/>
    </source>
</evidence>
<dbReference type="Proteomes" id="UP000092247">
    <property type="component" value="Unassembled WGS sequence"/>
</dbReference>
<name>A0A1B8HLB1_9GAMM</name>
<accession>A0A1B8HLB1</accession>
<reference evidence="1 2" key="1">
    <citation type="submission" date="2016-06" db="EMBL/GenBank/DDBJ databases">
        <authorList>
            <person name="Kjaerup R.B."/>
            <person name="Dalgaard T.S."/>
            <person name="Juul-Madsen H.R."/>
        </authorList>
    </citation>
    <scope>NUCLEOTIDE SEQUENCE [LARGE SCALE GENOMIC DNA]</scope>
    <source>
        <strain evidence="1 2">GCSL-Mp3</strain>
    </source>
</reference>
<dbReference type="RefSeq" id="WP_067422187.1">
    <property type="nucleotide sequence ID" value="NZ_LZEX01000005.1"/>
</dbReference>